<dbReference type="OMA" id="HMELAIR"/>
<dbReference type="InterPro" id="IPR016193">
    <property type="entry name" value="Cytidine_deaminase-like"/>
</dbReference>
<evidence type="ECO:0000259" key="3">
    <source>
        <dbReference type="PROSITE" id="PS51747"/>
    </source>
</evidence>
<keyword evidence="1" id="KW-0819">tRNA processing</keyword>
<reference evidence="4" key="1">
    <citation type="submission" date="2015-07" db="EMBL/GenBank/DDBJ databases">
        <title>MeaNS - Measles Nucleotide Surveillance Program.</title>
        <authorList>
            <person name="Tran T."/>
            <person name="Druce J."/>
        </authorList>
    </citation>
    <scope>NUCLEOTIDE SEQUENCE</scope>
    <source>
        <strain evidence="4">UCB-OBI-ISO-001</strain>
        <tissue evidence="4">Gonad</tissue>
    </source>
</reference>
<dbReference type="SUPFAM" id="SSF53927">
    <property type="entry name" value="Cytidine deaminase-like"/>
    <property type="match status" value="1"/>
</dbReference>
<dbReference type="Pfam" id="PF00383">
    <property type="entry name" value="dCMP_cyt_deam_1"/>
    <property type="match status" value="1"/>
</dbReference>
<evidence type="ECO:0000256" key="2">
    <source>
        <dbReference type="ARBA" id="ARBA00038160"/>
    </source>
</evidence>
<dbReference type="OrthoDB" id="3180714at2759"/>
<organism evidence="4">
    <name type="scientific">Octopus bimaculoides</name>
    <name type="common">California two-spotted octopus</name>
    <dbReference type="NCBI Taxonomy" id="37653"/>
    <lineage>
        <taxon>Eukaryota</taxon>
        <taxon>Metazoa</taxon>
        <taxon>Spiralia</taxon>
        <taxon>Lophotrochozoa</taxon>
        <taxon>Mollusca</taxon>
        <taxon>Cephalopoda</taxon>
        <taxon>Coleoidea</taxon>
        <taxon>Octopodiformes</taxon>
        <taxon>Octopoda</taxon>
        <taxon>Incirrata</taxon>
        <taxon>Octopodidae</taxon>
        <taxon>Octopus</taxon>
    </lineage>
</organism>
<dbReference type="KEGG" id="obi:106880273"/>
<dbReference type="PANTHER" id="PTHR11079:SF156">
    <property type="entry name" value="INACTIVE TRNA-SPECIFIC ADENOSINE DEAMINASE-LIKE PROTEIN 3-RELATED"/>
    <property type="match status" value="1"/>
</dbReference>
<dbReference type="Gene3D" id="3.40.140.10">
    <property type="entry name" value="Cytidine Deaminase, domain 2"/>
    <property type="match status" value="1"/>
</dbReference>
<feature type="domain" description="CMP/dCMP-type deaminase" evidence="3">
    <location>
        <begin position="152"/>
        <end position="308"/>
    </location>
</feature>
<proteinExistence type="inferred from homology"/>
<sequence length="322" mass="35884">MLIEAVLDDVYDKFVEVVDAIVCRILDKKQTCYIQQILQSSHPFDGLQHLKRVKCCKTQEGSVLQTIICLKSQLPEEVTKNHLTLEDLFGKDSAPEMACLLGKPCVVQVPVSAPHTRKQFEEASVYWPVHFHEDKRITNLLNGNYFNKSQEASITRHMTKALEMAKVGKSNNERAVGAVIVDPASDAAIAAAYDLRCQSGHFLKHAVMLCVDLVARSQGGGIWKPQGSMEYLAISDVTGDNTKTDSQPYLCTGYDLYVTQEPCIMCAMALVHSRIRCVFYGTSSPDGALGSRYKLHLQKNLNHHYEVFRGILSKDCETLLGT</sequence>
<dbReference type="GO" id="GO:0005737">
    <property type="term" value="C:cytoplasm"/>
    <property type="evidence" value="ECO:0007669"/>
    <property type="project" value="TreeGrafter"/>
</dbReference>
<dbReference type="STRING" id="37653.A0A0L8FZA6"/>
<evidence type="ECO:0000313" key="4">
    <source>
        <dbReference type="EMBL" id="KOF69924.1"/>
    </source>
</evidence>
<dbReference type="AlphaFoldDB" id="A0A0L8FZA6"/>
<dbReference type="GO" id="GO:0052717">
    <property type="term" value="F:tRNA-specific adenosine-34 deaminase activity"/>
    <property type="evidence" value="ECO:0007669"/>
    <property type="project" value="TreeGrafter"/>
</dbReference>
<evidence type="ECO:0000256" key="1">
    <source>
        <dbReference type="ARBA" id="ARBA00022694"/>
    </source>
</evidence>
<accession>A0A0L8FZA6</accession>
<gene>
    <name evidence="4" type="ORF">OCBIM_22003854mg</name>
</gene>
<dbReference type="InterPro" id="IPR002125">
    <property type="entry name" value="CMP_dCMP_dom"/>
</dbReference>
<dbReference type="GO" id="GO:0005634">
    <property type="term" value="C:nucleus"/>
    <property type="evidence" value="ECO:0007669"/>
    <property type="project" value="TreeGrafter"/>
</dbReference>
<name>A0A0L8FZA6_OCTBM</name>
<dbReference type="GO" id="GO:0008033">
    <property type="term" value="P:tRNA processing"/>
    <property type="evidence" value="ECO:0007669"/>
    <property type="project" value="UniProtKB-KW"/>
</dbReference>
<comment type="similarity">
    <text evidence="2">Belongs to the cytidine and deoxycytidylate deaminase family. ADAT3 subfamily.</text>
</comment>
<dbReference type="PROSITE" id="PS51747">
    <property type="entry name" value="CYT_DCMP_DEAMINASES_2"/>
    <property type="match status" value="1"/>
</dbReference>
<dbReference type="EMBL" id="KQ425131">
    <property type="protein sequence ID" value="KOF69924.1"/>
    <property type="molecule type" value="Genomic_DNA"/>
</dbReference>
<dbReference type="PANTHER" id="PTHR11079">
    <property type="entry name" value="CYTOSINE DEAMINASE FAMILY MEMBER"/>
    <property type="match status" value="1"/>
</dbReference>
<protein>
    <recommendedName>
        <fullName evidence="3">CMP/dCMP-type deaminase domain-containing protein</fullName>
    </recommendedName>
</protein>
<dbReference type="CDD" id="cd01285">
    <property type="entry name" value="nucleoside_deaminase"/>
    <property type="match status" value="1"/>
</dbReference>